<evidence type="ECO:0000313" key="2">
    <source>
        <dbReference type="Proteomes" id="UP000230069"/>
    </source>
</evidence>
<dbReference type="EMBL" id="KZ305058">
    <property type="protein sequence ID" value="PIA33469.1"/>
    <property type="molecule type" value="Genomic_DNA"/>
</dbReference>
<accession>A0A2G5CQE5</accession>
<dbReference type="AlphaFoldDB" id="A0A2G5CQE5"/>
<protein>
    <submittedName>
        <fullName evidence="1">Uncharacterized protein</fullName>
    </submittedName>
</protein>
<sequence length="83" mass="9582">MLKINISRKNLYKDTIMSWGSCVGRSKQVQHIEIYLQNFRQPFYLIANKQKIAMLPDYQLPLSERELGENAYLRSSSLNSGSG</sequence>
<reference evidence="1 2" key="1">
    <citation type="submission" date="2017-09" db="EMBL/GenBank/DDBJ databases">
        <title>WGS assembly of Aquilegia coerulea Goldsmith.</title>
        <authorList>
            <person name="Hodges S."/>
            <person name="Kramer E."/>
            <person name="Nordborg M."/>
            <person name="Tomkins J."/>
            <person name="Borevitz J."/>
            <person name="Derieg N."/>
            <person name="Yan J."/>
            <person name="Mihaltcheva S."/>
            <person name="Hayes R.D."/>
            <person name="Rokhsar D."/>
        </authorList>
    </citation>
    <scope>NUCLEOTIDE SEQUENCE [LARGE SCALE GENOMIC DNA]</scope>
    <source>
        <strain evidence="2">cv. Goldsmith</strain>
    </source>
</reference>
<dbReference type="InParanoid" id="A0A2G5CQE5"/>
<organism evidence="1 2">
    <name type="scientific">Aquilegia coerulea</name>
    <name type="common">Rocky mountain columbine</name>
    <dbReference type="NCBI Taxonomy" id="218851"/>
    <lineage>
        <taxon>Eukaryota</taxon>
        <taxon>Viridiplantae</taxon>
        <taxon>Streptophyta</taxon>
        <taxon>Embryophyta</taxon>
        <taxon>Tracheophyta</taxon>
        <taxon>Spermatophyta</taxon>
        <taxon>Magnoliopsida</taxon>
        <taxon>Ranunculales</taxon>
        <taxon>Ranunculaceae</taxon>
        <taxon>Thalictroideae</taxon>
        <taxon>Aquilegia</taxon>
    </lineage>
</organism>
<name>A0A2G5CQE5_AQUCA</name>
<gene>
    <name evidence="1" type="ORF">AQUCO_04100122v1</name>
</gene>
<evidence type="ECO:0000313" key="1">
    <source>
        <dbReference type="EMBL" id="PIA33469.1"/>
    </source>
</evidence>
<dbReference type="Proteomes" id="UP000230069">
    <property type="component" value="Unassembled WGS sequence"/>
</dbReference>
<proteinExistence type="predicted"/>
<keyword evidence="2" id="KW-1185">Reference proteome</keyword>